<dbReference type="PANTHER" id="PTHR43798">
    <property type="entry name" value="MONOACYLGLYCEROL LIPASE"/>
    <property type="match status" value="1"/>
</dbReference>
<dbReference type="EMBL" id="WNXQ01000010">
    <property type="protein sequence ID" value="MWB79364.1"/>
    <property type="molecule type" value="Genomic_DNA"/>
</dbReference>
<name>A0A844W924_9RHOB</name>
<dbReference type="PANTHER" id="PTHR43798:SF31">
    <property type="entry name" value="AB HYDROLASE SUPERFAMILY PROTEIN YCLE"/>
    <property type="match status" value="1"/>
</dbReference>
<proteinExistence type="predicted"/>
<evidence type="ECO:0000313" key="4">
    <source>
        <dbReference type="Proteomes" id="UP000443843"/>
    </source>
</evidence>
<dbReference type="RefSeq" id="WP_160383577.1">
    <property type="nucleotide sequence ID" value="NZ_WNXQ01000010.1"/>
</dbReference>
<dbReference type="Proteomes" id="UP000443843">
    <property type="component" value="Unassembled WGS sequence"/>
</dbReference>
<evidence type="ECO:0000256" key="1">
    <source>
        <dbReference type="ARBA" id="ARBA00022801"/>
    </source>
</evidence>
<dbReference type="GO" id="GO:0016787">
    <property type="term" value="F:hydrolase activity"/>
    <property type="evidence" value="ECO:0007669"/>
    <property type="project" value="UniProtKB-KW"/>
</dbReference>
<feature type="domain" description="AB hydrolase-1" evidence="2">
    <location>
        <begin position="44"/>
        <end position="273"/>
    </location>
</feature>
<keyword evidence="1 3" id="KW-0378">Hydrolase</keyword>
<protein>
    <submittedName>
        <fullName evidence="3">Alpha/beta fold hydrolase</fullName>
    </submittedName>
</protein>
<reference evidence="3 4" key="1">
    <citation type="submission" date="2019-11" db="EMBL/GenBank/DDBJ databases">
        <title>Pseudooceanicola pacifica sp. nov., isolated from deep-sea sediment of the Pacific Ocean.</title>
        <authorList>
            <person name="Lyu L."/>
        </authorList>
    </citation>
    <scope>NUCLEOTIDE SEQUENCE [LARGE SCALE GENOMIC DNA]</scope>
    <source>
        <strain evidence="3 4">216_PA32_1</strain>
    </source>
</reference>
<comment type="caution">
    <text evidence="3">The sequence shown here is derived from an EMBL/GenBank/DDBJ whole genome shotgun (WGS) entry which is preliminary data.</text>
</comment>
<dbReference type="InterPro" id="IPR050266">
    <property type="entry name" value="AB_hydrolase_sf"/>
</dbReference>
<dbReference type="AlphaFoldDB" id="A0A844W924"/>
<dbReference type="Gene3D" id="3.40.50.1820">
    <property type="entry name" value="alpha/beta hydrolase"/>
    <property type="match status" value="1"/>
</dbReference>
<accession>A0A844W924</accession>
<dbReference type="GO" id="GO:0016020">
    <property type="term" value="C:membrane"/>
    <property type="evidence" value="ECO:0007669"/>
    <property type="project" value="TreeGrafter"/>
</dbReference>
<keyword evidence="4" id="KW-1185">Reference proteome</keyword>
<dbReference type="InterPro" id="IPR029058">
    <property type="entry name" value="AB_hydrolase_fold"/>
</dbReference>
<evidence type="ECO:0000313" key="3">
    <source>
        <dbReference type="EMBL" id="MWB79364.1"/>
    </source>
</evidence>
<evidence type="ECO:0000259" key="2">
    <source>
        <dbReference type="Pfam" id="PF12697"/>
    </source>
</evidence>
<dbReference type="PRINTS" id="PR00111">
    <property type="entry name" value="ABHYDROLASE"/>
</dbReference>
<dbReference type="InterPro" id="IPR000073">
    <property type="entry name" value="AB_hydrolase_1"/>
</dbReference>
<dbReference type="Pfam" id="PF12697">
    <property type="entry name" value="Abhydrolase_6"/>
    <property type="match status" value="1"/>
</dbReference>
<organism evidence="3 4">
    <name type="scientific">Pseudooceanicola pacificus</name>
    <dbReference type="NCBI Taxonomy" id="2676438"/>
    <lineage>
        <taxon>Bacteria</taxon>
        <taxon>Pseudomonadati</taxon>
        <taxon>Pseudomonadota</taxon>
        <taxon>Alphaproteobacteria</taxon>
        <taxon>Rhodobacterales</taxon>
        <taxon>Paracoccaceae</taxon>
        <taxon>Pseudooceanicola</taxon>
    </lineage>
</organism>
<gene>
    <name evidence="3" type="ORF">GLS40_15095</name>
</gene>
<dbReference type="SUPFAM" id="SSF53474">
    <property type="entry name" value="alpha/beta-Hydrolases"/>
    <property type="match status" value="1"/>
</dbReference>
<sequence length="282" mass="31528">MNIPARLSMPDPVLDDLDRCSEHVFTSHDGRRISWRMWGEGMPLVLLHGGSGSWKHWVRQIGPFAATRRVIAPDLPGFGLSDYPAEPVNFEEMGRDVAAGLDEVMGGPMTYDIAAFSYGGSITSQLLFVHPGRQRRVALCAAAGFGKPAMPPMRKVRGLQGEELVETHRFNLNSIMIADQDRIDDLALRIQHENTMLSRLRARDMNRGVNLLDVLPGFSGEVAAFWGECDAFMLARPPTERGKLLRELRPDAEVHYLPDTGHWLIYEAADRVNPLLTGFLNR</sequence>